<accession>A0AAX6HZS2</accession>
<dbReference type="InterPro" id="IPR012349">
    <property type="entry name" value="Split_barrel_FMN-bd"/>
</dbReference>
<name>A0AAX6HZS2_IRIPA</name>
<dbReference type="Gene3D" id="3.20.180.10">
    <property type="entry name" value="PNP-oxidase-like"/>
    <property type="match status" value="1"/>
</dbReference>
<dbReference type="Proteomes" id="UP001140949">
    <property type="component" value="Unassembled WGS sequence"/>
</dbReference>
<dbReference type="PANTHER" id="PTHR37375:SF1">
    <property type="entry name" value="DUF2470 DOMAIN-CONTAINING PROTEIN"/>
    <property type="match status" value="1"/>
</dbReference>
<evidence type="ECO:0000313" key="1">
    <source>
        <dbReference type="EMBL" id="KAJ6845974.1"/>
    </source>
</evidence>
<sequence length="309" mass="34900">MNTRIAAALTHGERCRNICGANWLAHLNTIKADAMDSKHDIHTSRVHYIFKRGKPYIWVPEEDMHNTNLVIDERGSLSISNIVPGPLMRLLRSIRKFLPRVALAGDIIPLDDDKVQKITESLRESVLSEHETICQASYAVSALLSSASRNCTSRGESLQEIVDQSDKYAVYKFNIRSCTYVDGSGVAHDLEFNEVDAPKVDPLLTYSAKLIDGINQSQARRRALMLFCFEYYSTVARDALMLSIDHNGFDILGKVPEGANQSSPTQQYVWKEFRFTFKEVARDVETFCRNLVDLEEETLRSIKSYSGLG</sequence>
<keyword evidence="2" id="KW-1185">Reference proteome</keyword>
<dbReference type="AlphaFoldDB" id="A0AAX6HZS2"/>
<protein>
    <submittedName>
        <fullName evidence="1">Uncharacterized protein</fullName>
    </submittedName>
</protein>
<proteinExistence type="predicted"/>
<reference evidence="1" key="2">
    <citation type="submission" date="2023-04" db="EMBL/GenBank/DDBJ databases">
        <authorList>
            <person name="Bruccoleri R.E."/>
            <person name="Oakeley E.J."/>
            <person name="Faust A.-M."/>
            <person name="Dessus-Babus S."/>
            <person name="Altorfer M."/>
            <person name="Burckhardt D."/>
            <person name="Oertli M."/>
            <person name="Naumann U."/>
            <person name="Petersen F."/>
            <person name="Wong J."/>
        </authorList>
    </citation>
    <scope>NUCLEOTIDE SEQUENCE</scope>
    <source>
        <strain evidence="1">GSM-AAB239-AS_SAM_17_03QT</strain>
        <tissue evidence="1">Leaf</tissue>
    </source>
</reference>
<reference evidence="1" key="1">
    <citation type="journal article" date="2023" name="GigaByte">
        <title>Genome assembly of the bearded iris, Iris pallida Lam.</title>
        <authorList>
            <person name="Bruccoleri R.E."/>
            <person name="Oakeley E.J."/>
            <person name="Faust A.M.E."/>
            <person name="Altorfer M."/>
            <person name="Dessus-Babus S."/>
            <person name="Burckhardt D."/>
            <person name="Oertli M."/>
            <person name="Naumann U."/>
            <person name="Petersen F."/>
            <person name="Wong J."/>
        </authorList>
    </citation>
    <scope>NUCLEOTIDE SEQUENCE</scope>
    <source>
        <strain evidence="1">GSM-AAB239-AS_SAM_17_03QT</strain>
    </source>
</reference>
<dbReference type="InterPro" id="IPR037119">
    <property type="entry name" value="Haem_oxidase_HugZ-like_sf"/>
</dbReference>
<dbReference type="SUPFAM" id="SSF50475">
    <property type="entry name" value="FMN-binding split barrel"/>
    <property type="match status" value="1"/>
</dbReference>
<dbReference type="Gene3D" id="2.30.110.10">
    <property type="entry name" value="Electron Transport, Fmn-binding Protein, Chain A"/>
    <property type="match status" value="1"/>
</dbReference>
<gene>
    <name evidence="1" type="ORF">M6B38_280170</name>
</gene>
<evidence type="ECO:0000313" key="2">
    <source>
        <dbReference type="Proteomes" id="UP001140949"/>
    </source>
</evidence>
<dbReference type="PANTHER" id="PTHR37375">
    <property type="entry name" value="EXPRESSED PROTEIN"/>
    <property type="match status" value="1"/>
</dbReference>
<dbReference type="EMBL" id="JANAVB010005600">
    <property type="protein sequence ID" value="KAJ6845974.1"/>
    <property type="molecule type" value="Genomic_DNA"/>
</dbReference>
<organism evidence="1 2">
    <name type="scientific">Iris pallida</name>
    <name type="common">Sweet iris</name>
    <dbReference type="NCBI Taxonomy" id="29817"/>
    <lineage>
        <taxon>Eukaryota</taxon>
        <taxon>Viridiplantae</taxon>
        <taxon>Streptophyta</taxon>
        <taxon>Embryophyta</taxon>
        <taxon>Tracheophyta</taxon>
        <taxon>Spermatophyta</taxon>
        <taxon>Magnoliopsida</taxon>
        <taxon>Liliopsida</taxon>
        <taxon>Asparagales</taxon>
        <taxon>Iridaceae</taxon>
        <taxon>Iridoideae</taxon>
        <taxon>Irideae</taxon>
        <taxon>Iris</taxon>
    </lineage>
</organism>
<comment type="caution">
    <text evidence="1">The sequence shown here is derived from an EMBL/GenBank/DDBJ whole genome shotgun (WGS) entry which is preliminary data.</text>
</comment>